<dbReference type="InParanoid" id="A0A2V0PCK7"/>
<dbReference type="STRING" id="307507.A0A2V0PCK7"/>
<dbReference type="OrthoDB" id="203237at2759"/>
<feature type="region of interest" description="Disordered" evidence="3">
    <location>
        <begin position="1"/>
        <end position="42"/>
    </location>
</feature>
<dbReference type="PANTHER" id="PTHR43619:SF2">
    <property type="entry name" value="S-ADENOSYL-L-METHIONINE-DEPENDENT METHYLTRANSFERASES SUPERFAMILY PROTEIN"/>
    <property type="match status" value="1"/>
</dbReference>
<gene>
    <name evidence="4" type="ORF">Rsub_10177</name>
</gene>
<dbReference type="InterPro" id="IPR007213">
    <property type="entry name" value="Ppm1/Ppm2/Tcmp"/>
</dbReference>
<dbReference type="PANTHER" id="PTHR43619">
    <property type="entry name" value="S-ADENOSYL-L-METHIONINE-DEPENDENT METHYLTRANSFERASE YKTD-RELATED"/>
    <property type="match status" value="1"/>
</dbReference>
<accession>A0A2V0PCK7</accession>
<name>A0A2V0PCK7_9CHLO</name>
<evidence type="ECO:0000313" key="5">
    <source>
        <dbReference type="Proteomes" id="UP000247498"/>
    </source>
</evidence>
<dbReference type="Pfam" id="PF04072">
    <property type="entry name" value="LCM"/>
    <property type="match status" value="1"/>
</dbReference>
<comment type="caution">
    <text evidence="4">The sequence shown here is derived from an EMBL/GenBank/DDBJ whole genome shotgun (WGS) entry which is preliminary data.</text>
</comment>
<feature type="compositionally biased region" description="Gly residues" evidence="3">
    <location>
        <begin position="22"/>
        <end position="38"/>
    </location>
</feature>
<dbReference type="InterPro" id="IPR029063">
    <property type="entry name" value="SAM-dependent_MTases_sf"/>
</dbReference>
<evidence type="ECO:0000256" key="3">
    <source>
        <dbReference type="SAM" id="MobiDB-lite"/>
    </source>
</evidence>
<dbReference type="GO" id="GO:0008168">
    <property type="term" value="F:methyltransferase activity"/>
    <property type="evidence" value="ECO:0007669"/>
    <property type="project" value="UniProtKB-KW"/>
</dbReference>
<protein>
    <submittedName>
        <fullName evidence="4">S-adenosyl-L-methionine-dependent methyltransferase</fullName>
    </submittedName>
</protein>
<dbReference type="Gene3D" id="3.40.50.150">
    <property type="entry name" value="Vaccinia Virus protein VP39"/>
    <property type="match status" value="1"/>
</dbReference>
<dbReference type="Proteomes" id="UP000247498">
    <property type="component" value="Unassembled WGS sequence"/>
</dbReference>
<dbReference type="AlphaFoldDB" id="A0A2V0PCK7"/>
<evidence type="ECO:0000256" key="2">
    <source>
        <dbReference type="ARBA" id="ARBA00022679"/>
    </source>
</evidence>
<dbReference type="EMBL" id="BDRX01000102">
    <property type="protein sequence ID" value="GBF97576.1"/>
    <property type="molecule type" value="Genomic_DNA"/>
</dbReference>
<keyword evidence="5" id="KW-1185">Reference proteome</keyword>
<keyword evidence="1 4" id="KW-0489">Methyltransferase</keyword>
<dbReference type="GO" id="GO:0032259">
    <property type="term" value="P:methylation"/>
    <property type="evidence" value="ECO:0007669"/>
    <property type="project" value="UniProtKB-KW"/>
</dbReference>
<evidence type="ECO:0000313" key="4">
    <source>
        <dbReference type="EMBL" id="GBF97576.1"/>
    </source>
</evidence>
<dbReference type="SUPFAM" id="SSF53335">
    <property type="entry name" value="S-adenosyl-L-methionine-dependent methyltransferases"/>
    <property type="match status" value="1"/>
</dbReference>
<sequence>MKVAKQLEPTGFAAAPPAPLGRGSGGSGGGGGGGGGGADSEASSGDAAAFVAAVPAAAGRARADGRFSALRALTKGSKTNADMLVFRTLNRDMGHPNANADHIAPLLRDKLMPLRSKWLAAVPGARAAFRRGLEHPRLGTPGVVNFVDARTKWFDSEVEAALARGVTQVVAVAAGFDTRAYRKGSFPHWGGLALRLFGAAAAAAGQEVSCFEVDLPAASERKRALIEALLPPGPRPAYVAADLSATPLMDALAGAGFDFGRPALFTIEGLLYYLPAPAVSALLGGIAARAAPGSAAAFDFLSSDALEGRRAPPPPAYKVTARSVANKGEPFVSGMPEGAEGVQALLDAAAAGARAGGGGGAAARRLRLVELVGAQAMAARQLPHLVWPKAGGGSPPPMLSFYSFAKVEVRAGTE</sequence>
<evidence type="ECO:0000256" key="1">
    <source>
        <dbReference type="ARBA" id="ARBA00022603"/>
    </source>
</evidence>
<keyword evidence="2 4" id="KW-0808">Transferase</keyword>
<reference evidence="4 5" key="1">
    <citation type="journal article" date="2018" name="Sci. Rep.">
        <title>Raphidocelis subcapitata (=Pseudokirchneriella subcapitata) provides an insight into genome evolution and environmental adaptations in the Sphaeropleales.</title>
        <authorList>
            <person name="Suzuki S."/>
            <person name="Yamaguchi H."/>
            <person name="Nakajima N."/>
            <person name="Kawachi M."/>
        </authorList>
    </citation>
    <scope>NUCLEOTIDE SEQUENCE [LARGE SCALE GENOMIC DNA]</scope>
    <source>
        <strain evidence="4 5">NIES-35</strain>
    </source>
</reference>
<proteinExistence type="predicted"/>
<organism evidence="4 5">
    <name type="scientific">Raphidocelis subcapitata</name>
    <dbReference type="NCBI Taxonomy" id="307507"/>
    <lineage>
        <taxon>Eukaryota</taxon>
        <taxon>Viridiplantae</taxon>
        <taxon>Chlorophyta</taxon>
        <taxon>core chlorophytes</taxon>
        <taxon>Chlorophyceae</taxon>
        <taxon>CS clade</taxon>
        <taxon>Sphaeropleales</taxon>
        <taxon>Selenastraceae</taxon>
        <taxon>Raphidocelis</taxon>
    </lineage>
</organism>